<keyword evidence="3" id="KW-1185">Reference proteome</keyword>
<evidence type="ECO:0000259" key="1">
    <source>
        <dbReference type="Pfam" id="PF11195"/>
    </source>
</evidence>
<protein>
    <recommendedName>
        <fullName evidence="1">Thoeris anti-defense 2-like domain-containing protein</fullName>
    </recommendedName>
</protein>
<reference evidence="2 3" key="1">
    <citation type="journal article" date="2018" name="Environ. Microbiol.">
        <title>Novel phage-host interactions and evolution as revealed by a cyanomyovirus isolated from an estuarine environment.</title>
        <authorList>
            <person name="Xu Y."/>
            <person name="Zhang R."/>
            <person name="Wang N."/>
            <person name="Cai L."/>
            <person name="Tong Y."/>
            <person name="Sun Q."/>
            <person name="Chen F."/>
            <person name="Jiao N."/>
        </authorList>
    </citation>
    <scope>NUCLEOTIDE SEQUENCE [LARGE SCALE GENOMIC DNA]</scope>
</reference>
<feature type="domain" description="Thoeris anti-defense 2-like" evidence="1">
    <location>
        <begin position="12"/>
        <end position="76"/>
    </location>
</feature>
<dbReference type="InterPro" id="IPR021361">
    <property type="entry name" value="Tad2-like_dom"/>
</dbReference>
<name>A0A3G1L3S4_9CAUD</name>
<dbReference type="EMBL" id="MG450654">
    <property type="protein sequence ID" value="ATW62828.1"/>
    <property type="molecule type" value="Genomic_DNA"/>
</dbReference>
<gene>
    <name evidence="2" type="ORF">SCBWM1_gp144</name>
</gene>
<evidence type="ECO:0000313" key="3">
    <source>
        <dbReference type="Proteomes" id="UP000274731"/>
    </source>
</evidence>
<sequence>MSEEWGEERVGFEIALGALKLGHKVRRESWTDPDYLVMEKFDGNCHPCLLARKEGSPGRIWQPRNSDLFVEDWYVYCP</sequence>
<evidence type="ECO:0000313" key="2">
    <source>
        <dbReference type="EMBL" id="ATW62828.1"/>
    </source>
</evidence>
<dbReference type="Pfam" id="PF11195">
    <property type="entry name" value="Tad2-like"/>
    <property type="match status" value="1"/>
</dbReference>
<accession>A0A3G1L3S4</accession>
<organism evidence="2 3">
    <name type="scientific">Synechococcus phage S-CBWM1</name>
    <dbReference type="NCBI Taxonomy" id="2053653"/>
    <lineage>
        <taxon>Viruses</taxon>
        <taxon>Duplodnaviria</taxon>
        <taxon>Heunggongvirae</taxon>
        <taxon>Uroviricota</taxon>
        <taxon>Caudoviricetes</taxon>
        <taxon>Aokuangvirus</taxon>
        <taxon>Aokuangvirus SCBWM1</taxon>
    </lineage>
</organism>
<proteinExistence type="predicted"/>
<dbReference type="Proteomes" id="UP000274731">
    <property type="component" value="Segment"/>
</dbReference>